<reference evidence="2 3" key="1">
    <citation type="submission" date="2023-08" db="EMBL/GenBank/DDBJ databases">
        <authorList>
            <person name="Roldan D.M."/>
            <person name="Menes R.J."/>
        </authorList>
    </citation>
    <scope>NUCLEOTIDE SEQUENCE [LARGE SCALE GENOMIC DNA]</scope>
    <source>
        <strain evidence="2 3">CCM 2812</strain>
    </source>
</reference>
<dbReference type="InterPro" id="IPR036366">
    <property type="entry name" value="PGBDSf"/>
</dbReference>
<dbReference type="EMBL" id="JAUZEE010000001">
    <property type="protein sequence ID" value="MDP4299008.1"/>
    <property type="molecule type" value="Genomic_DNA"/>
</dbReference>
<dbReference type="InterPro" id="IPR002502">
    <property type="entry name" value="Amidase_domain"/>
</dbReference>
<accession>A0ABT9FXP3</accession>
<dbReference type="RefSeq" id="WP_305747582.1">
    <property type="nucleotide sequence ID" value="NZ_JAUZEE010000001.1"/>
</dbReference>
<dbReference type="Proteomes" id="UP001235760">
    <property type="component" value="Unassembled WGS sequence"/>
</dbReference>
<organism evidence="2 3">
    <name type="scientific">Leptothrix discophora</name>
    <dbReference type="NCBI Taxonomy" id="89"/>
    <lineage>
        <taxon>Bacteria</taxon>
        <taxon>Pseudomonadati</taxon>
        <taxon>Pseudomonadota</taxon>
        <taxon>Betaproteobacteria</taxon>
        <taxon>Burkholderiales</taxon>
        <taxon>Sphaerotilaceae</taxon>
        <taxon>Leptothrix</taxon>
    </lineage>
</organism>
<gene>
    <name evidence="2" type="ORF">Q8X39_00030</name>
</gene>
<feature type="domain" description="N-acetylmuramoyl-L-alanine amidase" evidence="1">
    <location>
        <begin position="25"/>
        <end position="165"/>
    </location>
</feature>
<dbReference type="GO" id="GO:0008745">
    <property type="term" value="F:N-acetylmuramoyl-L-alanine amidase activity"/>
    <property type="evidence" value="ECO:0007669"/>
    <property type="project" value="UniProtKB-EC"/>
</dbReference>
<dbReference type="SUPFAM" id="SSF47090">
    <property type="entry name" value="PGBD-like"/>
    <property type="match status" value="1"/>
</dbReference>
<keyword evidence="2" id="KW-0378">Hydrolase</keyword>
<dbReference type="SMART" id="SM00644">
    <property type="entry name" value="Ami_2"/>
    <property type="match status" value="1"/>
</dbReference>
<sequence length="286" mass="30463">MTFALTWMKARLLDAGLKVADVPGWESHGRGEMGFVRGVMVHHTAGPRAGNMPSLHTLVKGRSDLPGPLAQLGLGRDGTCYLVGAGRANHAGKGSWRGVESGNASFIGIEVENTGTPADLPWPAVQRDALVRAAATLLQHLGQGPEWLVGHKEYALPAGRKPDPLIDMDHLREDVAACMNRRDAETVAALVPAQEGPGIGLGRRTLRRGMKDEPGPRQPHAIKDLQSRLGLVADGDFGPRTEAAVRQWQRDRGLVPDGIVGPRSWAMLDASPSLALPARERAGAVG</sequence>
<evidence type="ECO:0000313" key="2">
    <source>
        <dbReference type="EMBL" id="MDP4299008.1"/>
    </source>
</evidence>
<keyword evidence="3" id="KW-1185">Reference proteome</keyword>
<evidence type="ECO:0000313" key="3">
    <source>
        <dbReference type="Proteomes" id="UP001235760"/>
    </source>
</evidence>
<dbReference type="Gene3D" id="3.40.80.10">
    <property type="entry name" value="Peptidoglycan recognition protein-like"/>
    <property type="match status" value="1"/>
</dbReference>
<dbReference type="Gene3D" id="1.10.101.10">
    <property type="entry name" value="PGBD-like superfamily/PGBD"/>
    <property type="match status" value="1"/>
</dbReference>
<dbReference type="Pfam" id="PF01471">
    <property type="entry name" value="PG_binding_1"/>
    <property type="match status" value="1"/>
</dbReference>
<name>A0ABT9FXP3_LEPDI</name>
<dbReference type="InterPro" id="IPR002477">
    <property type="entry name" value="Peptidoglycan-bd-like"/>
</dbReference>
<dbReference type="Pfam" id="PF01510">
    <property type="entry name" value="Amidase_2"/>
    <property type="match status" value="1"/>
</dbReference>
<dbReference type="InterPro" id="IPR036505">
    <property type="entry name" value="Amidase/PGRP_sf"/>
</dbReference>
<dbReference type="EC" id="3.5.1.28" evidence="2"/>
<dbReference type="CDD" id="cd06583">
    <property type="entry name" value="PGRP"/>
    <property type="match status" value="1"/>
</dbReference>
<protein>
    <submittedName>
        <fullName evidence="2">N-acetylmuramoyl-L-alanine amidase</fullName>
        <ecNumber evidence="2">3.5.1.28</ecNumber>
    </submittedName>
</protein>
<evidence type="ECO:0000259" key="1">
    <source>
        <dbReference type="SMART" id="SM00644"/>
    </source>
</evidence>
<proteinExistence type="predicted"/>
<comment type="caution">
    <text evidence="2">The sequence shown here is derived from an EMBL/GenBank/DDBJ whole genome shotgun (WGS) entry which is preliminary data.</text>
</comment>
<dbReference type="InterPro" id="IPR036365">
    <property type="entry name" value="PGBD-like_sf"/>
</dbReference>
<dbReference type="SUPFAM" id="SSF55846">
    <property type="entry name" value="N-acetylmuramoyl-L-alanine amidase-like"/>
    <property type="match status" value="1"/>
</dbReference>